<dbReference type="GO" id="GO:0004055">
    <property type="term" value="F:argininosuccinate synthase activity"/>
    <property type="evidence" value="ECO:0007669"/>
    <property type="project" value="UniProtKB-EC"/>
</dbReference>
<dbReference type="SUPFAM" id="SSF69864">
    <property type="entry name" value="Argininosuccinate synthetase, C-terminal domain"/>
    <property type="match status" value="1"/>
</dbReference>
<comment type="pathway">
    <text evidence="1">Amino-acid biosynthesis; L-arginine biosynthesis; L-arginine from L-ornithine and carbamoyl phosphate: step 2/3.</text>
</comment>
<dbReference type="InterPro" id="IPR014729">
    <property type="entry name" value="Rossmann-like_a/b/a_fold"/>
</dbReference>
<dbReference type="GO" id="GO:0005524">
    <property type="term" value="F:ATP binding"/>
    <property type="evidence" value="ECO:0007669"/>
    <property type="project" value="UniProtKB-KW"/>
</dbReference>
<dbReference type="PANTHER" id="PTHR11587:SF2">
    <property type="entry name" value="ARGININOSUCCINATE SYNTHASE"/>
    <property type="match status" value="1"/>
</dbReference>
<dbReference type="Proteomes" id="UP000581769">
    <property type="component" value="Unassembled WGS sequence"/>
</dbReference>
<dbReference type="Pfam" id="PF00764">
    <property type="entry name" value="Arginosuc_synth"/>
    <property type="match status" value="1"/>
</dbReference>
<dbReference type="GO" id="GO:0000053">
    <property type="term" value="P:argininosuccinate metabolic process"/>
    <property type="evidence" value="ECO:0007669"/>
    <property type="project" value="TreeGrafter"/>
</dbReference>
<evidence type="ECO:0000256" key="3">
    <source>
        <dbReference type="ARBA" id="ARBA00022571"/>
    </source>
</evidence>
<reference evidence="11 12" key="1">
    <citation type="submission" date="2020-08" db="EMBL/GenBank/DDBJ databases">
        <title>Sequencing the genomes of 1000 actinobacteria strains.</title>
        <authorList>
            <person name="Klenk H.-P."/>
        </authorList>
    </citation>
    <scope>NUCLEOTIDE SEQUENCE [LARGE SCALE GENOMIC DNA]</scope>
    <source>
        <strain evidence="11 12">DSM 45859</strain>
    </source>
</reference>
<dbReference type="GO" id="GO:0000050">
    <property type="term" value="P:urea cycle"/>
    <property type="evidence" value="ECO:0007669"/>
    <property type="project" value="TreeGrafter"/>
</dbReference>
<keyword evidence="5" id="KW-0028">Amino-acid biosynthesis</keyword>
<accession>A0A840IP86</accession>
<dbReference type="AlphaFoldDB" id="A0A840IP86"/>
<evidence type="ECO:0000259" key="9">
    <source>
        <dbReference type="Pfam" id="PF00764"/>
    </source>
</evidence>
<protein>
    <recommendedName>
        <fullName evidence="2">argininosuccinate synthase</fullName>
        <ecNumber evidence="2">6.3.4.5</ecNumber>
    </recommendedName>
</protein>
<evidence type="ECO:0000313" key="12">
    <source>
        <dbReference type="Proteomes" id="UP000581769"/>
    </source>
</evidence>
<keyword evidence="7" id="KW-0067">ATP-binding</keyword>
<dbReference type="UniPathway" id="UPA00068">
    <property type="reaction ID" value="UER00113"/>
</dbReference>
<dbReference type="Gene3D" id="3.40.50.620">
    <property type="entry name" value="HUPs"/>
    <property type="match status" value="1"/>
</dbReference>
<dbReference type="InterPro" id="IPR048268">
    <property type="entry name" value="Arginosuc_syn_C"/>
</dbReference>
<feature type="domain" description="Arginosuccinate synthase-like N-terminal" evidence="9">
    <location>
        <begin position="4"/>
        <end position="116"/>
    </location>
</feature>
<dbReference type="GO" id="GO:0005737">
    <property type="term" value="C:cytoplasm"/>
    <property type="evidence" value="ECO:0007669"/>
    <property type="project" value="TreeGrafter"/>
</dbReference>
<feature type="domain" description="Arginosuccinate synthase C-terminal" evidence="10">
    <location>
        <begin position="176"/>
        <end position="317"/>
    </location>
</feature>
<dbReference type="InterPro" id="IPR024074">
    <property type="entry name" value="AS_cat/multimer_dom_body"/>
</dbReference>
<dbReference type="Pfam" id="PF20979">
    <property type="entry name" value="Arginosuc_syn_C"/>
    <property type="match status" value="1"/>
</dbReference>
<evidence type="ECO:0000256" key="8">
    <source>
        <dbReference type="SAM" id="MobiDB-lite"/>
    </source>
</evidence>
<sequence>MTGQIVLAYSGGFGSSAALGVLARQADVIAVVVDFGTGDVDLDTVRRRAVADGAADVVVVRAGEQLADEQCLAALQANAVLLGRYPLVASLARPVLAGHLVAVAEDRGASAIAHGGDAPLATMVTDLAPGLPVLEPVAGPAAMARYAHDRRLPTEGPQVSVKRTLWGRGGENRAPLFSCTEEAEVNADAPDEVVVTFERGVPVALDGETVRVAEAVQRLGHRAGAHGVGRFDLSAGGGYEAPGAVALITAHQDLESRTLERDLARFKQGVDRRWTDLVHDGSWFSPLREPLDAFIRQAQERVSGDVRLVLHAGAVTAGHGGSSHDLRPAGSRYRPVTGRGPLGLTRHPTTQAS</sequence>
<evidence type="ECO:0000256" key="1">
    <source>
        <dbReference type="ARBA" id="ARBA00004967"/>
    </source>
</evidence>
<name>A0A840IP86_9PSEU</name>
<evidence type="ECO:0000259" key="10">
    <source>
        <dbReference type="Pfam" id="PF20979"/>
    </source>
</evidence>
<dbReference type="InterPro" id="IPR048267">
    <property type="entry name" value="Arginosuc_syn_N"/>
</dbReference>
<dbReference type="Gene3D" id="3.90.1260.10">
    <property type="entry name" value="Argininosuccinate synthetase, chain A, domain 2"/>
    <property type="match status" value="1"/>
</dbReference>
<evidence type="ECO:0000256" key="4">
    <source>
        <dbReference type="ARBA" id="ARBA00022598"/>
    </source>
</evidence>
<dbReference type="GO" id="GO:0006526">
    <property type="term" value="P:L-arginine biosynthetic process"/>
    <property type="evidence" value="ECO:0007669"/>
    <property type="project" value="UniProtKB-UniPathway"/>
</dbReference>
<evidence type="ECO:0000256" key="5">
    <source>
        <dbReference type="ARBA" id="ARBA00022605"/>
    </source>
</evidence>
<gene>
    <name evidence="11" type="ORF">BJY18_000493</name>
</gene>
<dbReference type="EMBL" id="JACHMG010000001">
    <property type="protein sequence ID" value="MBB4683008.1"/>
    <property type="molecule type" value="Genomic_DNA"/>
</dbReference>
<feature type="region of interest" description="Disordered" evidence="8">
    <location>
        <begin position="317"/>
        <end position="353"/>
    </location>
</feature>
<keyword evidence="6" id="KW-0547">Nucleotide-binding</keyword>
<organism evidence="11 12">
    <name type="scientific">Amycolatopsis jiangsuensis</name>
    <dbReference type="NCBI Taxonomy" id="1181879"/>
    <lineage>
        <taxon>Bacteria</taxon>
        <taxon>Bacillati</taxon>
        <taxon>Actinomycetota</taxon>
        <taxon>Actinomycetes</taxon>
        <taxon>Pseudonocardiales</taxon>
        <taxon>Pseudonocardiaceae</taxon>
        <taxon>Amycolatopsis</taxon>
    </lineage>
</organism>
<evidence type="ECO:0000313" key="11">
    <source>
        <dbReference type="EMBL" id="MBB4683008.1"/>
    </source>
</evidence>
<keyword evidence="12" id="KW-1185">Reference proteome</keyword>
<comment type="caution">
    <text evidence="11">The sequence shown here is derived from an EMBL/GenBank/DDBJ whole genome shotgun (WGS) entry which is preliminary data.</text>
</comment>
<dbReference type="SUPFAM" id="SSF52402">
    <property type="entry name" value="Adenine nucleotide alpha hydrolases-like"/>
    <property type="match status" value="1"/>
</dbReference>
<evidence type="ECO:0000256" key="2">
    <source>
        <dbReference type="ARBA" id="ARBA00012286"/>
    </source>
</evidence>
<keyword evidence="4 11" id="KW-0436">Ligase</keyword>
<dbReference type="InterPro" id="IPR001518">
    <property type="entry name" value="Arginosuc_synth"/>
</dbReference>
<dbReference type="RefSeq" id="WP_184777294.1">
    <property type="nucleotide sequence ID" value="NZ_JACHMG010000001.1"/>
</dbReference>
<evidence type="ECO:0000256" key="7">
    <source>
        <dbReference type="ARBA" id="ARBA00022840"/>
    </source>
</evidence>
<proteinExistence type="predicted"/>
<evidence type="ECO:0000256" key="6">
    <source>
        <dbReference type="ARBA" id="ARBA00022741"/>
    </source>
</evidence>
<keyword evidence="3" id="KW-0055">Arginine biosynthesis</keyword>
<dbReference type="PANTHER" id="PTHR11587">
    <property type="entry name" value="ARGININOSUCCINATE SYNTHASE"/>
    <property type="match status" value="1"/>
</dbReference>
<dbReference type="EC" id="6.3.4.5" evidence="2"/>